<evidence type="ECO:0000256" key="19">
    <source>
        <dbReference type="ARBA" id="ARBA00023136"/>
    </source>
</evidence>
<keyword evidence="7" id="KW-0597">Phosphoprotein</keyword>
<dbReference type="GO" id="GO:0010636">
    <property type="term" value="P:positive regulation of mitochondrial fusion"/>
    <property type="evidence" value="ECO:0007669"/>
    <property type="project" value="UniProtKB-ARBA"/>
</dbReference>
<accession>A0A8J4X308</accession>
<dbReference type="InterPro" id="IPR000642">
    <property type="entry name" value="Peptidase_M41"/>
</dbReference>
<evidence type="ECO:0000256" key="26">
    <source>
        <dbReference type="SAM" id="Phobius"/>
    </source>
</evidence>
<comment type="similarity">
    <text evidence="5">In the N-terminal section; belongs to the AAA ATPase family.</text>
</comment>
<dbReference type="GO" id="GO:0031966">
    <property type="term" value="C:mitochondrial membrane"/>
    <property type="evidence" value="ECO:0007669"/>
    <property type="project" value="UniProtKB-SubCell"/>
</dbReference>
<dbReference type="InterPro" id="IPR042104">
    <property type="entry name" value="PKS_dehydratase_sf"/>
</dbReference>
<dbReference type="InterPro" id="IPR016039">
    <property type="entry name" value="Thiolase-like"/>
</dbReference>
<keyword evidence="13" id="KW-0378">Hydrolase</keyword>
<dbReference type="Pfam" id="PF17862">
    <property type="entry name" value="AAA_lid_3"/>
    <property type="match status" value="1"/>
</dbReference>
<dbReference type="PROSITE" id="PS50075">
    <property type="entry name" value="CARRIER"/>
    <property type="match status" value="1"/>
</dbReference>
<keyword evidence="15" id="KW-0067">ATP-binding</keyword>
<proteinExistence type="inferred from homology"/>
<dbReference type="PANTHER" id="PTHR45681">
    <property type="entry name" value="POLYKETIDE SYNTHASE 44-RELATED"/>
    <property type="match status" value="1"/>
</dbReference>
<comment type="cofactor">
    <cofactor evidence="1">
        <name>Zn(2+)</name>
        <dbReference type="ChEBI" id="CHEBI:29105"/>
    </cofactor>
</comment>
<keyword evidence="16 26" id="KW-1133">Transmembrane helix</keyword>
<keyword evidence="14" id="KW-0862">Zinc</keyword>
<evidence type="ECO:0000256" key="17">
    <source>
        <dbReference type="ARBA" id="ARBA00023049"/>
    </source>
</evidence>
<dbReference type="Pfam" id="PF21089">
    <property type="entry name" value="PKS_DH_N"/>
    <property type="match status" value="1"/>
</dbReference>
<dbReference type="InterPro" id="IPR036291">
    <property type="entry name" value="NAD(P)-bd_dom_sf"/>
</dbReference>
<dbReference type="GO" id="GO:0004222">
    <property type="term" value="F:metalloendopeptidase activity"/>
    <property type="evidence" value="ECO:0007669"/>
    <property type="project" value="InterPro"/>
</dbReference>
<comment type="caution">
    <text evidence="30">The sequence shown here is derived from an EMBL/GenBank/DDBJ whole genome shotgun (WGS) entry which is preliminary data.</text>
</comment>
<dbReference type="PROSITE" id="PS00606">
    <property type="entry name" value="KS3_1"/>
    <property type="match status" value="1"/>
</dbReference>
<evidence type="ECO:0000313" key="30">
    <source>
        <dbReference type="EMBL" id="KAF5899386.1"/>
    </source>
</evidence>
<dbReference type="Gene3D" id="3.30.70.250">
    <property type="entry name" value="Malonyl-CoA ACP transacylase, ACP-binding"/>
    <property type="match status" value="1"/>
</dbReference>
<dbReference type="PROSITE" id="PS52019">
    <property type="entry name" value="PKS_MFAS_DH"/>
    <property type="match status" value="1"/>
</dbReference>
<dbReference type="InterPro" id="IPR049900">
    <property type="entry name" value="PKS_mFAS_DH"/>
</dbReference>
<evidence type="ECO:0000256" key="25">
    <source>
        <dbReference type="PROSITE-ProRule" id="PRU01363"/>
    </source>
</evidence>
<dbReference type="InterPro" id="IPR020807">
    <property type="entry name" value="PKS_DH"/>
</dbReference>
<evidence type="ECO:0000256" key="21">
    <source>
        <dbReference type="ARBA" id="ARBA00062117"/>
    </source>
</evidence>
<dbReference type="Pfam" id="PF00698">
    <property type="entry name" value="Acyl_transf_1"/>
    <property type="match status" value="1"/>
</dbReference>
<dbReference type="Pfam" id="PF00550">
    <property type="entry name" value="PP-binding"/>
    <property type="match status" value="1"/>
</dbReference>
<evidence type="ECO:0000256" key="22">
    <source>
        <dbReference type="ARBA" id="ARBA00072035"/>
    </source>
</evidence>
<evidence type="ECO:0000259" key="27">
    <source>
        <dbReference type="PROSITE" id="PS50075"/>
    </source>
</evidence>
<dbReference type="SUPFAM" id="SSF51735">
    <property type="entry name" value="NAD(P)-binding Rossmann-fold domains"/>
    <property type="match status" value="1"/>
</dbReference>
<keyword evidence="11" id="KW-0479">Metal-binding</keyword>
<feature type="region of interest" description="N-terminal hotdog fold" evidence="25">
    <location>
        <begin position="1609"/>
        <end position="1729"/>
    </location>
</feature>
<dbReference type="FunFam" id="1.20.58.760:FF:000002">
    <property type="entry name" value="ATP-dependent zinc metalloprotease FtsH"/>
    <property type="match status" value="1"/>
</dbReference>
<name>A0A8J4X308_CLAMG</name>
<evidence type="ECO:0000259" key="29">
    <source>
        <dbReference type="PROSITE" id="PS52019"/>
    </source>
</evidence>
<dbReference type="InterPro" id="IPR005936">
    <property type="entry name" value="FtsH"/>
</dbReference>
<dbReference type="UniPathway" id="UPA00094"/>
<dbReference type="GO" id="GO:0046872">
    <property type="term" value="F:metal ion binding"/>
    <property type="evidence" value="ECO:0007669"/>
    <property type="project" value="UniProtKB-KW"/>
</dbReference>
<evidence type="ECO:0000256" key="11">
    <source>
        <dbReference type="ARBA" id="ARBA00022723"/>
    </source>
</evidence>
<dbReference type="Gene3D" id="3.40.366.10">
    <property type="entry name" value="Malonyl-Coenzyme A Acyl Carrier Protein, domain 2"/>
    <property type="match status" value="1"/>
</dbReference>
<dbReference type="SMART" id="SM00827">
    <property type="entry name" value="PKS_AT"/>
    <property type="match status" value="1"/>
</dbReference>
<evidence type="ECO:0000256" key="4">
    <source>
        <dbReference type="ARBA" id="ARBA00010044"/>
    </source>
</evidence>
<dbReference type="GO" id="GO:0005524">
    <property type="term" value="F:ATP binding"/>
    <property type="evidence" value="ECO:0007669"/>
    <property type="project" value="UniProtKB-KW"/>
</dbReference>
<evidence type="ECO:0000256" key="8">
    <source>
        <dbReference type="ARBA" id="ARBA00022670"/>
    </source>
</evidence>
<keyword evidence="8" id="KW-0645">Protease</keyword>
<dbReference type="SUPFAM" id="SSF47336">
    <property type="entry name" value="ACP-like"/>
    <property type="match status" value="1"/>
</dbReference>
<gene>
    <name evidence="30" type="ORF">DAT39_010882</name>
</gene>
<dbReference type="InterPro" id="IPR027417">
    <property type="entry name" value="P-loop_NTPase"/>
</dbReference>
<dbReference type="SUPFAM" id="SSF55048">
    <property type="entry name" value="Probable ACP-binding domain of malonyl-CoA ACP transacylase"/>
    <property type="match status" value="1"/>
</dbReference>
<dbReference type="Gene3D" id="1.10.1200.10">
    <property type="entry name" value="ACP-like"/>
    <property type="match status" value="1"/>
</dbReference>
<dbReference type="Pfam" id="PF02801">
    <property type="entry name" value="Ketoacyl-synt_C"/>
    <property type="match status" value="1"/>
</dbReference>
<dbReference type="SMART" id="SM00826">
    <property type="entry name" value="PKS_DH"/>
    <property type="match status" value="1"/>
</dbReference>
<dbReference type="HAMAP" id="MF_01458">
    <property type="entry name" value="FtsH"/>
    <property type="match status" value="1"/>
</dbReference>
<keyword evidence="6" id="KW-0596">Phosphopantetheine</keyword>
<evidence type="ECO:0000256" key="10">
    <source>
        <dbReference type="ARBA" id="ARBA00022692"/>
    </source>
</evidence>
<dbReference type="InterPro" id="IPR050444">
    <property type="entry name" value="Polyketide_Synthase"/>
</dbReference>
<evidence type="ECO:0000256" key="15">
    <source>
        <dbReference type="ARBA" id="ARBA00022840"/>
    </source>
</evidence>
<evidence type="ECO:0000256" key="5">
    <source>
        <dbReference type="ARBA" id="ARBA00010550"/>
    </source>
</evidence>
<dbReference type="SMART" id="SM00382">
    <property type="entry name" value="AAA"/>
    <property type="match status" value="1"/>
</dbReference>
<comment type="subunit">
    <text evidence="21">Homohexamer; may also form heterohexamers. Exists in several complexes of 600-1100 kDa. Interacts with AFG1L.</text>
</comment>
<dbReference type="Gene3D" id="3.40.50.300">
    <property type="entry name" value="P-loop containing nucleotide triphosphate hydrolases"/>
    <property type="match status" value="1"/>
</dbReference>
<evidence type="ECO:0000256" key="23">
    <source>
        <dbReference type="ARBA" id="ARBA00078792"/>
    </source>
</evidence>
<dbReference type="Gene3D" id="3.40.47.10">
    <property type="match status" value="1"/>
</dbReference>
<dbReference type="Pfam" id="PF16197">
    <property type="entry name" value="KAsynt_C_assoc"/>
    <property type="match status" value="1"/>
</dbReference>
<feature type="domain" description="PKS/mFAS DH" evidence="29">
    <location>
        <begin position="1609"/>
        <end position="1891"/>
    </location>
</feature>
<dbReference type="FunFam" id="3.40.50.300:FF:000195">
    <property type="entry name" value="ATP-dependent zinc metalloprotease FTSH 11"/>
    <property type="match status" value="1"/>
</dbReference>
<dbReference type="Proteomes" id="UP000727407">
    <property type="component" value="Unassembled WGS sequence"/>
</dbReference>
<dbReference type="InterPro" id="IPR014030">
    <property type="entry name" value="Ketoacyl_synth_N"/>
</dbReference>
<dbReference type="InterPro" id="IPR003959">
    <property type="entry name" value="ATPase_AAA_core"/>
</dbReference>
<dbReference type="InterPro" id="IPR036736">
    <property type="entry name" value="ACP-like_sf"/>
</dbReference>
<dbReference type="GO" id="GO:0004315">
    <property type="term" value="F:3-oxoacyl-[acyl-carrier-protein] synthase activity"/>
    <property type="evidence" value="ECO:0007669"/>
    <property type="project" value="InterPro"/>
</dbReference>
<dbReference type="InterPro" id="IPR016036">
    <property type="entry name" value="Malonyl_transacylase_ACP-bd"/>
</dbReference>
<comment type="pathway">
    <text evidence="3">Lipid metabolism; fatty acid biosynthesis.</text>
</comment>
<dbReference type="Gene3D" id="3.40.50.720">
    <property type="entry name" value="NAD(P)-binding Rossmann-like Domain"/>
    <property type="match status" value="1"/>
</dbReference>
<dbReference type="SUPFAM" id="SSF52540">
    <property type="entry name" value="P-loop containing nucleoside triphosphate hydrolases"/>
    <property type="match status" value="1"/>
</dbReference>
<evidence type="ECO:0000256" key="18">
    <source>
        <dbReference type="ARBA" id="ARBA00023128"/>
    </source>
</evidence>
<evidence type="ECO:0000256" key="13">
    <source>
        <dbReference type="ARBA" id="ARBA00022801"/>
    </source>
</evidence>
<dbReference type="CDD" id="cd19501">
    <property type="entry name" value="RecA-like_FtsH"/>
    <property type="match status" value="1"/>
</dbReference>
<keyword evidence="9" id="KW-0808">Transferase</keyword>
<comment type="subcellular location">
    <subcellularLocation>
        <location evidence="2">Mitochondrion membrane</location>
    </subcellularLocation>
</comment>
<evidence type="ECO:0000256" key="16">
    <source>
        <dbReference type="ARBA" id="ARBA00022989"/>
    </source>
</evidence>
<evidence type="ECO:0000256" key="14">
    <source>
        <dbReference type="ARBA" id="ARBA00022833"/>
    </source>
</evidence>
<dbReference type="InterPro" id="IPR014031">
    <property type="entry name" value="Ketoacyl_synth_C"/>
</dbReference>
<dbReference type="Pfam" id="PF01434">
    <property type="entry name" value="Peptidase_M41"/>
    <property type="match status" value="1"/>
</dbReference>
<evidence type="ECO:0000256" key="3">
    <source>
        <dbReference type="ARBA" id="ARBA00005194"/>
    </source>
</evidence>
<dbReference type="SUPFAM" id="SSF53901">
    <property type="entry name" value="Thiolase-like"/>
    <property type="match status" value="1"/>
</dbReference>
<keyword evidence="12" id="KW-0547">Nucleotide-binding</keyword>
<dbReference type="InterPro" id="IPR013968">
    <property type="entry name" value="PKS_KR"/>
</dbReference>
<dbReference type="InterPro" id="IPR011032">
    <property type="entry name" value="GroES-like_sf"/>
</dbReference>
<dbReference type="GO" id="GO:0004314">
    <property type="term" value="F:[acyl-carrier-protein] S-malonyltransferase activity"/>
    <property type="evidence" value="ECO:0007669"/>
    <property type="project" value="UniProtKB-EC"/>
</dbReference>
<dbReference type="OrthoDB" id="329835at2759"/>
<dbReference type="GO" id="GO:0016887">
    <property type="term" value="F:ATP hydrolysis activity"/>
    <property type="evidence" value="ECO:0007669"/>
    <property type="project" value="InterPro"/>
</dbReference>
<dbReference type="SMART" id="SM00822">
    <property type="entry name" value="PKS_KR"/>
    <property type="match status" value="1"/>
</dbReference>
<evidence type="ECO:0000256" key="20">
    <source>
        <dbReference type="ARBA" id="ARBA00048404"/>
    </source>
</evidence>
<keyword evidence="18" id="KW-0496">Mitochondrion</keyword>
<dbReference type="Pfam" id="PF00004">
    <property type="entry name" value="AAA"/>
    <property type="match status" value="1"/>
</dbReference>
<dbReference type="SMART" id="SM00825">
    <property type="entry name" value="PKS_KS"/>
    <property type="match status" value="1"/>
</dbReference>
<dbReference type="InterPro" id="IPR003960">
    <property type="entry name" value="ATPase_AAA_CS"/>
</dbReference>
<dbReference type="SUPFAM" id="SSF52151">
    <property type="entry name" value="FabD/lysophospholipase-like"/>
    <property type="match status" value="1"/>
</dbReference>
<evidence type="ECO:0000256" key="7">
    <source>
        <dbReference type="ARBA" id="ARBA00022553"/>
    </source>
</evidence>
<dbReference type="InterPro" id="IPR020841">
    <property type="entry name" value="PKS_Beta-ketoAc_synthase_dom"/>
</dbReference>
<organism evidence="30 31">
    <name type="scientific">Clarias magur</name>
    <name type="common">Asian catfish</name>
    <name type="synonym">Macropteronotus magur</name>
    <dbReference type="NCBI Taxonomy" id="1594786"/>
    <lineage>
        <taxon>Eukaryota</taxon>
        <taxon>Metazoa</taxon>
        <taxon>Chordata</taxon>
        <taxon>Craniata</taxon>
        <taxon>Vertebrata</taxon>
        <taxon>Euteleostomi</taxon>
        <taxon>Actinopterygii</taxon>
        <taxon>Neopterygii</taxon>
        <taxon>Teleostei</taxon>
        <taxon>Ostariophysi</taxon>
        <taxon>Siluriformes</taxon>
        <taxon>Clariidae</taxon>
        <taxon>Clarias</taxon>
    </lineage>
</organism>
<keyword evidence="19 26" id="KW-0472">Membrane</keyword>
<evidence type="ECO:0000256" key="6">
    <source>
        <dbReference type="ARBA" id="ARBA00022450"/>
    </source>
</evidence>
<evidence type="ECO:0000259" key="28">
    <source>
        <dbReference type="PROSITE" id="PS52004"/>
    </source>
</evidence>
<dbReference type="Gene3D" id="3.10.129.110">
    <property type="entry name" value="Polyketide synthase dehydratase"/>
    <property type="match status" value="1"/>
</dbReference>
<dbReference type="InterPro" id="IPR003593">
    <property type="entry name" value="AAA+_ATPase"/>
</dbReference>
<dbReference type="PROSITE" id="PS00674">
    <property type="entry name" value="AAA"/>
    <property type="match status" value="1"/>
</dbReference>
<dbReference type="Gene3D" id="3.90.180.10">
    <property type="entry name" value="Medium-chain alcohol dehydrogenases, catalytic domain"/>
    <property type="match status" value="1"/>
</dbReference>
<dbReference type="FunFam" id="1.10.8.60:FF:000001">
    <property type="entry name" value="ATP-dependent zinc metalloprotease FtsH"/>
    <property type="match status" value="1"/>
</dbReference>
<dbReference type="Gene3D" id="3.30.70.3290">
    <property type="match status" value="1"/>
</dbReference>
<feature type="transmembrane region" description="Helical" evidence="26">
    <location>
        <begin position="241"/>
        <end position="259"/>
    </location>
</feature>
<dbReference type="CDD" id="cd00833">
    <property type="entry name" value="PKS"/>
    <property type="match status" value="1"/>
</dbReference>
<feature type="active site" description="Proton acceptor; for dehydratase activity" evidence="25">
    <location>
        <position position="1642"/>
    </location>
</feature>
<feature type="domain" description="Ketosynthase family 3 (KS3)" evidence="28">
    <location>
        <begin position="728"/>
        <end position="1150"/>
    </location>
</feature>
<dbReference type="InterPro" id="IPR037219">
    <property type="entry name" value="Peptidase_M41-like"/>
</dbReference>
<comment type="catalytic activity">
    <reaction evidence="20">
        <text>holo-[ACP] + malonyl-CoA = malonyl-[ACP] + CoA</text>
        <dbReference type="Rhea" id="RHEA:41792"/>
        <dbReference type="Rhea" id="RHEA-COMP:9623"/>
        <dbReference type="Rhea" id="RHEA-COMP:9685"/>
        <dbReference type="ChEBI" id="CHEBI:57287"/>
        <dbReference type="ChEBI" id="CHEBI:57384"/>
        <dbReference type="ChEBI" id="CHEBI:64479"/>
        <dbReference type="ChEBI" id="CHEBI:78449"/>
        <dbReference type="EC" id="2.3.1.39"/>
    </reaction>
    <physiologicalReaction direction="left-to-right" evidence="20">
        <dbReference type="Rhea" id="RHEA:41793"/>
    </physiologicalReaction>
</comment>
<dbReference type="InterPro" id="IPR014043">
    <property type="entry name" value="Acyl_transferase_dom"/>
</dbReference>
<dbReference type="InterPro" id="IPR049552">
    <property type="entry name" value="PKS_DH_N"/>
</dbReference>
<sequence>MLKVTVSLSYIINAVHSLKASASASATAAVQSLHRELSAEQHIQSHIPDTQLKQIQKDLGISELKLSGFKELLNRLLPAPAPKESSDPSFCLPSSTWRTSHISTDSFFHNKHGFSKRIPGRFGHSIQFRRHNSRPLQVLCSDLQHMQGLIQSRGFKTLRSKTRHLQSSYENPAEPESYTSLFMKGILTRDKAEAESLDQLLKQRNLPENQQDAFKTGFTEGFMKSQALMQKTQDSLKRTRLILLVLLLVGIYGLSRTPFLSVRFRSTSGLDAALDPIQMKNVTFEHVKGVEEAKSELQDIVEFLRNPQKFTALGGKLPKGVLLVGPPGTGKTLLARAVAGEADVPFYYASGSEFDEMFVGVGASRIRNLFKEAKANAPCVIFIDELDSVGGKRIESPMHPYSRQTINQLLAEMDGFKPNEGVIVIGATNFAEALDNALVRPGRFDMQVTVPRPDVKGRTEILNWYLKKIKVDPDVDAEIIARGTVGFSGAELENLVNQAALKAAVDGKEMVTMKELDFAKDKILMGPERRSVEIDKKNKTITAYHESGHAIVAYYTKDAMPINKATIMPRGPTLGHVSMLPENDRWSETRAQLLAQMDVSMGGRVAEELIFGDENITTGASSDFDGATKIAKMMVTRFGMSNKLGVMTYSDLSKHSPETQAAVDQEVRILLQDSYERAKKLLKAYSKEHKKLADALLTHETLDAKEIQMVLEGKSLDPRVDDEANSMDEEIAVVGIGCSFPGGEGLDNFWEVLVDGKNCAVNIPEQRFDVSQWYDSDNTILGKIQTTKAAFIDGFNEFDHRFFGISEAEANFMDPQQKLLLHCSYRALESSGIPMEKISGSRTGLMNRDYETLLNNSPSTINHYNGTGTAMSIAANRISYTFNLTGPSFAIDSACSSSLVAVHSACQAIRQGDCEMALCGGVSCILEPRIFVALSKAKMISPEGTSKPFSKTADGYGRGEGCGIVLLKTLKKALEDFDHIWGIVCKTAVNQDGRTVTPITKPSMVQQEELLNRIYSTGTYLSEIQYIEAHGTGTPVGDSVEAGSISKVIAKARPSEVGPLPIGSVKSNIGHTESAAGVAGLIKVLLMMKHETIVPSVFYSEESSSVDIQALNLKIPTKAETWHCTGSTERVAGINSFGFGGTNAHAIIREYKHASSKLGRFGSRKLFPLSAATSKSLEMCIADTYLRISTENKVDLTTLLYTSACRRSHTKHKYRKVYVTASLSDLEEQLKTSLNNRFDAIKSDPKVVFVFCGNGVTYRGMCKHLLKEEPVFREKIREIENYLQDYRSTSILQKIQSSFDNDDFSKPDIVQPLLFATQVATVHLLKHWGIRPAAVLGHSVGEVAAAHCSGLLSLEEAVKVIYYRSVLQSKVTGGKMLVVSNITVSDILEILPAYTGKVCLAALNSPLSCVLSGENDAIGSVQQTLKNSFKAKNMFLHVLDVPAAYHSHMMDPVLSQIRDSIGNLNGHEMECELFSTVTGRMCSMGDFVTGEYWARNIRNPVVFDQAVRAVASNKKNVIFVEIGPRRALQRNIMETLGNDTVVLSSIQPDRDHDALLTVVSKLFELGLNVDWDGFYNGFQSLPASYPVYQFDCPKKDVYFEEVRQGNEVMTLCPHPLVIPQKSNNRMYKCNLSVEATPYLWEHKNNGIVIAPGALYTELALASVMESVISKIALASLQLTISFKNLLVLSKSSHCLKVQLEPHEDSTLFQIQSSATIHASGTIAYGKGPAVTDHQDILLDLILQRCQSVIPGEQVYVMLKQAGFEYGPIFHQLGDIQYGEDFKEALANIRIPDQLLTQLNKHCLHPVVLDYFMQMTSVLTLTNSTIRHAFPSEIGSMVITAPLCQEMVIYMRLTQEMPEYFEVCGCFTDRKGHTLVELRDVRIKLVGDGAKVTDFYFFHNERFIVPAITSMHSKPKAVVFEDTLGIANALKTYLHPSSVFFSPADVDLSSSQVSDRLLHLDHCSADIEKIVFICSCQNLSFLKTQTVQEQLADICELFRHIVLTMRKCKHLHTIHVITYRSSDSSVDHISPGFVLSGMTRACAAELSEISFQLIDLGTVSSEDIKALAYVICSYKIHEYPEVMIRQGHVQSTVITRTALNNVVEGVNSSWSECFTLQTANPYEMACLSAVPTNDVVDFIDGKNVAVQLCKICIHSSDYFPVSLSELKFGQTLYWNKHTSQKHKLLALDFSGIVTAVGNDVRKLKVGDHIVSCYPIVAGSRVTVPENACYKTKRLVFLKKTPCVSYIILAWEILHSALSKIKRNKTLGIFSTTPDSAFMKVLTVIAKETGWNVITAMELNTLGQRLDQCPVFVLIPPYDKTCLVQLSCEASTKHIFLVCENNAPPANVLSNDSENICFHFVELGSIFQKSHLNTLSTDVRRWLKRMHLDSNFLSLPSKVFQSPQTAGDNIGSYFTAKTVSMIVLDNNGSSKSQIQLHPRPMQLFSKTAVYIVSGGLSGLGLETVKFISHWGGKCIATLSRSVPSEETQLQINNLKKRYGVRIITLQCDVSVSDEVLEAVTVIGQSFPSCPIKGVFHSAAVLHDGLLETLDKSLFEKVFRPKVSGALNLHYSTLNSKLDYFVCYSSISSFIGNASQANYAAANSFLDTLCHYRRNVGLAAQSINWGPLKLGLLFNKEDFQKFLEAKGLMTMEVPEIHEALKHCLLENKPQQVVCKFNFRNLKSNVLSQNASLKFRLAALIEKEFEDKTGNESRKKQSSCDDYIRGILGHICNADANEFDAETCLTALGIDSMLAMTLQNQIFQDIGVNIPLITLLDPKITLNSLITLLNGSNDVK</sequence>
<dbReference type="PANTHER" id="PTHR45681:SF8">
    <property type="entry name" value="CARRIER DOMAIN-CONTAINING PROTEIN"/>
    <property type="match status" value="1"/>
</dbReference>
<dbReference type="InterPro" id="IPR001227">
    <property type="entry name" value="Ac_transferase_dom_sf"/>
</dbReference>
<dbReference type="GO" id="GO:0004176">
    <property type="term" value="F:ATP-dependent peptidase activity"/>
    <property type="evidence" value="ECO:0007669"/>
    <property type="project" value="InterPro"/>
</dbReference>
<dbReference type="SUPFAM" id="SSF140990">
    <property type="entry name" value="FtsH protease domain-like"/>
    <property type="match status" value="1"/>
</dbReference>
<dbReference type="NCBIfam" id="TIGR01241">
    <property type="entry name" value="FtsH_fam"/>
    <property type="match status" value="1"/>
</dbReference>
<keyword evidence="17" id="KW-0482">Metalloprotease</keyword>
<evidence type="ECO:0000256" key="1">
    <source>
        <dbReference type="ARBA" id="ARBA00001947"/>
    </source>
</evidence>
<dbReference type="InterPro" id="IPR041569">
    <property type="entry name" value="AAA_lid_3"/>
</dbReference>
<dbReference type="CDD" id="cd05274">
    <property type="entry name" value="KR_FAS_SDR_x"/>
    <property type="match status" value="1"/>
</dbReference>
<dbReference type="Pfam" id="PF14765">
    <property type="entry name" value="PS-DH"/>
    <property type="match status" value="1"/>
</dbReference>
<dbReference type="InterPro" id="IPR016035">
    <property type="entry name" value="Acyl_Trfase/lysoPLipase"/>
</dbReference>
<keyword evidence="31" id="KW-1185">Reference proteome</keyword>
<evidence type="ECO:0000313" key="31">
    <source>
        <dbReference type="Proteomes" id="UP000727407"/>
    </source>
</evidence>
<dbReference type="InterPro" id="IPR018201">
    <property type="entry name" value="Ketoacyl_synth_AS"/>
</dbReference>
<dbReference type="PROSITE" id="PS52004">
    <property type="entry name" value="KS3_2"/>
    <property type="match status" value="1"/>
</dbReference>
<dbReference type="Gene3D" id="1.20.58.760">
    <property type="entry name" value="Peptidase M41"/>
    <property type="match status" value="1"/>
</dbReference>
<dbReference type="Gene3D" id="1.10.8.60">
    <property type="match status" value="1"/>
</dbReference>
<feature type="domain" description="Carrier" evidence="27">
    <location>
        <begin position="2714"/>
        <end position="2789"/>
    </location>
</feature>
<comment type="similarity">
    <text evidence="4">In the C-terminal section; belongs to the peptidase M41 family.</text>
</comment>
<reference evidence="30" key="1">
    <citation type="submission" date="2020-07" db="EMBL/GenBank/DDBJ databases">
        <title>Clarias magur genome sequencing, assembly and annotation.</title>
        <authorList>
            <person name="Kushwaha B."/>
            <person name="Kumar R."/>
            <person name="Das P."/>
            <person name="Joshi C.G."/>
            <person name="Kumar D."/>
            <person name="Nagpure N.S."/>
            <person name="Pandey M."/>
            <person name="Agarwal S."/>
            <person name="Srivastava S."/>
            <person name="Singh M."/>
            <person name="Sahoo L."/>
            <person name="Jayasankar P."/>
            <person name="Meher P.K."/>
            <person name="Koringa P.G."/>
            <person name="Iquebal M.A."/>
            <person name="Das S.P."/>
            <person name="Bit A."/>
            <person name="Patnaik S."/>
            <person name="Patel N."/>
            <person name="Shah T.M."/>
            <person name="Hinsu A."/>
            <person name="Jena J.K."/>
        </authorList>
    </citation>
    <scope>NUCLEOTIDE SEQUENCE</scope>
    <source>
        <strain evidence="30">CIFAMagur01</strain>
        <tissue evidence="30">Testis</tissue>
    </source>
</reference>
<dbReference type="InterPro" id="IPR049551">
    <property type="entry name" value="PKS_DH_C"/>
</dbReference>
<evidence type="ECO:0000256" key="2">
    <source>
        <dbReference type="ARBA" id="ARBA00004325"/>
    </source>
</evidence>
<dbReference type="InterPro" id="IPR057326">
    <property type="entry name" value="KR_dom"/>
</dbReference>
<dbReference type="EMBL" id="QNUK01000168">
    <property type="protein sequence ID" value="KAF5899386.1"/>
    <property type="molecule type" value="Genomic_DNA"/>
</dbReference>
<dbReference type="SUPFAM" id="SSF50129">
    <property type="entry name" value="GroES-like"/>
    <property type="match status" value="1"/>
</dbReference>
<dbReference type="GO" id="GO:0006633">
    <property type="term" value="P:fatty acid biosynthetic process"/>
    <property type="evidence" value="ECO:0007669"/>
    <property type="project" value="UniProtKB-UniPathway"/>
</dbReference>
<dbReference type="GO" id="GO:0034982">
    <property type="term" value="P:mitochondrial protein processing"/>
    <property type="evidence" value="ECO:0007669"/>
    <property type="project" value="UniProtKB-ARBA"/>
</dbReference>
<dbReference type="InterPro" id="IPR032821">
    <property type="entry name" value="PKS_assoc"/>
</dbReference>
<dbReference type="InterPro" id="IPR009081">
    <property type="entry name" value="PP-bd_ACP"/>
</dbReference>
<feature type="region of interest" description="C-terminal hotdog fold" evidence="25">
    <location>
        <begin position="1746"/>
        <end position="1891"/>
    </location>
</feature>
<protein>
    <recommendedName>
        <fullName evidence="22">ATP-dependent zinc metalloprotease YME1L1</fullName>
    </recommendedName>
    <alternativeName>
        <fullName evidence="23">ATP-dependent metalloprotease FtsH1</fullName>
    </alternativeName>
    <alternativeName>
        <fullName evidence="24">YME1-like protein 1</fullName>
    </alternativeName>
</protein>
<dbReference type="Pfam" id="PF00109">
    <property type="entry name" value="ketoacyl-synt"/>
    <property type="match status" value="1"/>
</dbReference>
<evidence type="ECO:0000256" key="24">
    <source>
        <dbReference type="ARBA" id="ARBA00078852"/>
    </source>
</evidence>
<feature type="active site" description="Proton donor; for dehydratase activity" evidence="25">
    <location>
        <position position="1809"/>
    </location>
</feature>
<evidence type="ECO:0000256" key="9">
    <source>
        <dbReference type="ARBA" id="ARBA00022679"/>
    </source>
</evidence>
<keyword evidence="10 26" id="KW-0812">Transmembrane</keyword>
<dbReference type="Pfam" id="PF08659">
    <property type="entry name" value="KR"/>
    <property type="match status" value="1"/>
</dbReference>
<evidence type="ECO:0000256" key="12">
    <source>
        <dbReference type="ARBA" id="ARBA00022741"/>
    </source>
</evidence>